<reference evidence="1" key="2">
    <citation type="submission" date="2020-02" db="EMBL/GenBank/DDBJ databases">
        <authorList>
            <consortium name="NCBI Pathogen Detection Project"/>
        </authorList>
    </citation>
    <scope>NUCLEOTIDE SEQUENCE</scope>
    <source>
        <strain evidence="1">MA.RM_159</strain>
    </source>
</reference>
<dbReference type="EMBL" id="DAAVUE010000022">
    <property type="protein sequence ID" value="HAF6375612.1"/>
    <property type="molecule type" value="Genomic_DNA"/>
</dbReference>
<reference evidence="1" key="1">
    <citation type="journal article" date="2018" name="Genome Biol.">
        <title>SKESA: strategic k-mer extension for scrupulous assemblies.</title>
        <authorList>
            <person name="Souvorov A."/>
            <person name="Agarwala R."/>
            <person name="Lipman D.J."/>
        </authorList>
    </citation>
    <scope>NUCLEOTIDE SEQUENCE</scope>
    <source>
        <strain evidence="1">MA.RM_159</strain>
    </source>
</reference>
<comment type="caution">
    <text evidence="1">The sequence shown here is derived from an EMBL/GenBank/DDBJ whole genome shotgun (WGS) entry which is preliminary data.</text>
</comment>
<gene>
    <name evidence="1" type="ORF">G8N10_004572</name>
</gene>
<proteinExistence type="predicted"/>
<dbReference type="AlphaFoldDB" id="A0A750L377"/>
<name>A0A750L377_SALER</name>
<evidence type="ECO:0000313" key="1">
    <source>
        <dbReference type="EMBL" id="HAF6375612.1"/>
    </source>
</evidence>
<accession>A0A750L377</accession>
<protein>
    <submittedName>
        <fullName evidence="1">Uncharacterized protein</fullName>
    </submittedName>
</protein>
<sequence>MASESKNKINPAGKGLLSSLKKGLSFMKRRRSSAVNNSNKQKYIVVMIYAPELMTVTVNTFKEDVICRTIQQ</sequence>
<organism evidence="1">
    <name type="scientific">Salmonella enterica</name>
    <name type="common">Salmonella choleraesuis</name>
    <dbReference type="NCBI Taxonomy" id="28901"/>
    <lineage>
        <taxon>Bacteria</taxon>
        <taxon>Pseudomonadati</taxon>
        <taxon>Pseudomonadota</taxon>
        <taxon>Gammaproteobacteria</taxon>
        <taxon>Enterobacterales</taxon>
        <taxon>Enterobacteriaceae</taxon>
        <taxon>Salmonella</taxon>
    </lineage>
</organism>